<evidence type="ECO:0000256" key="2">
    <source>
        <dbReference type="ARBA" id="ARBA00008034"/>
    </source>
</evidence>
<feature type="transmembrane region" description="Helical" evidence="7">
    <location>
        <begin position="260"/>
        <end position="279"/>
    </location>
</feature>
<dbReference type="RefSeq" id="WP_090418707.1">
    <property type="nucleotide sequence ID" value="NZ_CTEC01000001.1"/>
</dbReference>
<feature type="transmembrane region" description="Helical" evidence="7">
    <location>
        <begin position="145"/>
        <end position="166"/>
    </location>
</feature>
<feature type="transmembrane region" description="Helical" evidence="7">
    <location>
        <begin position="186"/>
        <end position="205"/>
    </location>
</feature>
<evidence type="ECO:0000256" key="6">
    <source>
        <dbReference type="RuleBase" id="RU003943"/>
    </source>
</evidence>
<feature type="transmembrane region" description="Helical" evidence="7">
    <location>
        <begin position="105"/>
        <end position="125"/>
    </location>
</feature>
<dbReference type="SUPFAM" id="SSF81345">
    <property type="entry name" value="ABC transporter involved in vitamin B12 uptake, BtuC"/>
    <property type="match status" value="1"/>
</dbReference>
<reference evidence="9" key="1">
    <citation type="submission" date="2015-03" db="EMBL/GenBank/DDBJ databases">
        <authorList>
            <person name="Urmite Genomes"/>
        </authorList>
    </citation>
    <scope>NUCLEOTIDE SEQUENCE [LARGE SCALE GENOMIC DNA]</scope>
    <source>
        <strain evidence="9">CSUR P1344</strain>
    </source>
</reference>
<dbReference type="GO" id="GO:0043190">
    <property type="term" value="C:ATP-binding cassette (ABC) transporter complex"/>
    <property type="evidence" value="ECO:0007669"/>
    <property type="project" value="InterPro"/>
</dbReference>
<dbReference type="GO" id="GO:0055085">
    <property type="term" value="P:transmembrane transport"/>
    <property type="evidence" value="ECO:0007669"/>
    <property type="project" value="InterPro"/>
</dbReference>
<dbReference type="PANTHER" id="PTHR30477">
    <property type="entry name" value="ABC-TRANSPORTER METAL-BINDING PROTEIN"/>
    <property type="match status" value="1"/>
</dbReference>
<evidence type="ECO:0000256" key="7">
    <source>
        <dbReference type="SAM" id="Phobius"/>
    </source>
</evidence>
<sequence length="286" mass="29225">MNHRLTDVLAHLLDFDVTAHLLGHDFVRQALLAAALLGLVAGLIGPFIVMRQMSFAVHGSSELSLTGAAFALLVGFSVGLGALVGSALAAALFGVLGRRARERDSVIGVVLAFGLGLAVLFLYLYPGRTATSFALLTGQIVGVSYTGLTMLALVCLLVIAVLGICYRPLLFATVDPDVAAARGVPVRALGIVFAALVGVVAAQAVQIVGALLVMSLLITPAAAAARVVASPATAMVASVIFAEVSAVGGIVLSLAPGVPVSVFVAGISFLIYLVCWLLGRRREVAA</sequence>
<dbReference type="EMBL" id="CTEC01000001">
    <property type="protein sequence ID" value="CQD04701.1"/>
    <property type="molecule type" value="Genomic_DNA"/>
</dbReference>
<dbReference type="AlphaFoldDB" id="A0A0U1CYL0"/>
<comment type="similarity">
    <text evidence="2 6">Belongs to the ABC-3 integral membrane protein family.</text>
</comment>
<evidence type="ECO:0000256" key="1">
    <source>
        <dbReference type="ARBA" id="ARBA00004141"/>
    </source>
</evidence>
<comment type="subcellular location">
    <subcellularLocation>
        <location evidence="6">Cell membrane</location>
        <topology evidence="6">Multi-pass membrane protein</topology>
    </subcellularLocation>
    <subcellularLocation>
        <location evidence="1">Membrane</location>
        <topology evidence="1">Multi-pass membrane protein</topology>
    </subcellularLocation>
</comment>
<evidence type="ECO:0000313" key="9">
    <source>
        <dbReference type="Proteomes" id="UP000199601"/>
    </source>
</evidence>
<gene>
    <name evidence="8" type="ORF">BN000_00889</name>
</gene>
<feature type="transmembrane region" description="Helical" evidence="7">
    <location>
        <begin position="211"/>
        <end position="229"/>
    </location>
</feature>
<keyword evidence="9" id="KW-1185">Reference proteome</keyword>
<accession>A0A0U1CYL0</accession>
<keyword evidence="6" id="KW-0813">Transport</keyword>
<evidence type="ECO:0000256" key="5">
    <source>
        <dbReference type="ARBA" id="ARBA00023136"/>
    </source>
</evidence>
<dbReference type="Pfam" id="PF00950">
    <property type="entry name" value="ABC-3"/>
    <property type="match status" value="1"/>
</dbReference>
<proteinExistence type="inferred from homology"/>
<keyword evidence="5 7" id="KW-0472">Membrane</keyword>
<feature type="transmembrane region" description="Helical" evidence="7">
    <location>
        <begin position="30"/>
        <end position="49"/>
    </location>
</feature>
<feature type="transmembrane region" description="Helical" evidence="7">
    <location>
        <begin position="69"/>
        <end position="93"/>
    </location>
</feature>
<keyword evidence="3 6" id="KW-0812">Transmembrane</keyword>
<evidence type="ECO:0000256" key="4">
    <source>
        <dbReference type="ARBA" id="ARBA00022989"/>
    </source>
</evidence>
<dbReference type="Gene3D" id="1.10.3470.10">
    <property type="entry name" value="ABC transporter involved in vitamin B12 uptake, BtuC"/>
    <property type="match status" value="1"/>
</dbReference>
<feature type="transmembrane region" description="Helical" evidence="7">
    <location>
        <begin position="236"/>
        <end position="254"/>
    </location>
</feature>
<evidence type="ECO:0000313" key="8">
    <source>
        <dbReference type="EMBL" id="CQD04701.1"/>
    </source>
</evidence>
<keyword evidence="4 7" id="KW-1133">Transmembrane helix</keyword>
<dbReference type="PANTHER" id="PTHR30477:SF0">
    <property type="entry name" value="METAL TRANSPORT SYSTEM MEMBRANE PROTEIN TM_0125-RELATED"/>
    <property type="match status" value="1"/>
</dbReference>
<dbReference type="Proteomes" id="UP000199601">
    <property type="component" value="Unassembled WGS sequence"/>
</dbReference>
<protein>
    <submittedName>
        <fullName evidence="8">Mn2+/Zn2+ ABC transporter permease</fullName>
    </submittedName>
</protein>
<evidence type="ECO:0000256" key="3">
    <source>
        <dbReference type="ARBA" id="ARBA00022692"/>
    </source>
</evidence>
<dbReference type="InterPro" id="IPR001626">
    <property type="entry name" value="ABC_TroCD"/>
</dbReference>
<dbReference type="InterPro" id="IPR037294">
    <property type="entry name" value="ABC_BtuC-like"/>
</dbReference>
<name>A0A0U1CYL0_9MYCO</name>
<organism evidence="8 9">
    <name type="scientific">Mycobacterium europaeum</name>
    <dbReference type="NCBI Taxonomy" id="761804"/>
    <lineage>
        <taxon>Bacteria</taxon>
        <taxon>Bacillati</taxon>
        <taxon>Actinomycetota</taxon>
        <taxon>Actinomycetes</taxon>
        <taxon>Mycobacteriales</taxon>
        <taxon>Mycobacteriaceae</taxon>
        <taxon>Mycobacterium</taxon>
        <taxon>Mycobacterium simiae complex</taxon>
    </lineage>
</organism>